<dbReference type="AlphaFoldDB" id="A0A370GHU7"/>
<feature type="domain" description="Surface antigen" evidence="3">
    <location>
        <begin position="83"/>
        <end position="143"/>
    </location>
</feature>
<evidence type="ECO:0000256" key="2">
    <source>
        <dbReference type="SAM" id="SignalP"/>
    </source>
</evidence>
<evidence type="ECO:0000313" key="4">
    <source>
        <dbReference type="EMBL" id="RDI43352.1"/>
    </source>
</evidence>
<evidence type="ECO:0000259" key="3">
    <source>
        <dbReference type="Pfam" id="PF16998"/>
    </source>
</evidence>
<name>A0A370GHU7_9COXI</name>
<sequence>MKPSSLKFALLFAAVTLTACSINPLYQPSSEDRATQAERAQAMTADDQMPETASDGAVGGSLETAMDVLDKTKMTRALDKPLGKSTEWENVSTGIRYTVVPTQKLTLNGNPFCRKYTITAAKGEKKRELQGTACVGDDGNWKAVSG</sequence>
<dbReference type="RefSeq" id="WP_114834388.1">
    <property type="nucleotide sequence ID" value="NZ_LR699114.1"/>
</dbReference>
<dbReference type="PROSITE" id="PS51257">
    <property type="entry name" value="PROKAR_LIPOPROTEIN"/>
    <property type="match status" value="1"/>
</dbReference>
<organism evidence="4 5">
    <name type="scientific">Aquicella lusitana</name>
    <dbReference type="NCBI Taxonomy" id="254246"/>
    <lineage>
        <taxon>Bacteria</taxon>
        <taxon>Pseudomonadati</taxon>
        <taxon>Pseudomonadota</taxon>
        <taxon>Gammaproteobacteria</taxon>
        <taxon>Legionellales</taxon>
        <taxon>Coxiellaceae</taxon>
        <taxon>Aquicella</taxon>
    </lineage>
</organism>
<dbReference type="InterPro" id="IPR032635">
    <property type="entry name" value="Anti_2"/>
</dbReference>
<dbReference type="Pfam" id="PF16998">
    <property type="entry name" value="17kDa_Anti_2"/>
    <property type="match status" value="1"/>
</dbReference>
<feature type="signal peptide" evidence="2">
    <location>
        <begin position="1"/>
        <end position="19"/>
    </location>
</feature>
<feature type="chain" id="PRO_5016868082" evidence="2">
    <location>
        <begin position="20"/>
        <end position="146"/>
    </location>
</feature>
<feature type="region of interest" description="Disordered" evidence="1">
    <location>
        <begin position="30"/>
        <end position="60"/>
    </location>
</feature>
<evidence type="ECO:0000256" key="1">
    <source>
        <dbReference type="SAM" id="MobiDB-lite"/>
    </source>
</evidence>
<keyword evidence="2" id="KW-0732">Signal</keyword>
<comment type="caution">
    <text evidence="4">The sequence shown here is derived from an EMBL/GenBank/DDBJ whole genome shotgun (WGS) entry which is preliminary data.</text>
</comment>
<evidence type="ECO:0000313" key="5">
    <source>
        <dbReference type="Proteomes" id="UP000254720"/>
    </source>
</evidence>
<gene>
    <name evidence="4" type="ORF">C8D86_1118</name>
</gene>
<protein>
    <submittedName>
        <fullName evidence="4">Outer membrane surface antigen</fullName>
    </submittedName>
</protein>
<keyword evidence="5" id="KW-1185">Reference proteome</keyword>
<dbReference type="EMBL" id="QQAX01000011">
    <property type="protein sequence ID" value="RDI43352.1"/>
    <property type="molecule type" value="Genomic_DNA"/>
</dbReference>
<reference evidence="4 5" key="1">
    <citation type="submission" date="2018-07" db="EMBL/GenBank/DDBJ databases">
        <title>Genomic Encyclopedia of Type Strains, Phase IV (KMG-IV): sequencing the most valuable type-strain genomes for metagenomic binning, comparative biology and taxonomic classification.</title>
        <authorList>
            <person name="Goeker M."/>
        </authorList>
    </citation>
    <scope>NUCLEOTIDE SEQUENCE [LARGE SCALE GENOMIC DNA]</scope>
    <source>
        <strain evidence="4 5">DSM 16500</strain>
    </source>
</reference>
<accession>A0A370GHU7</accession>
<proteinExistence type="predicted"/>
<dbReference type="Proteomes" id="UP000254720">
    <property type="component" value="Unassembled WGS sequence"/>
</dbReference>
<dbReference type="OrthoDB" id="6170015at2"/>